<evidence type="ECO:0000313" key="3">
    <source>
        <dbReference type="Proteomes" id="UP000463388"/>
    </source>
</evidence>
<evidence type="ECO:0000256" key="1">
    <source>
        <dbReference type="SAM" id="MobiDB-lite"/>
    </source>
</evidence>
<feature type="region of interest" description="Disordered" evidence="1">
    <location>
        <begin position="1"/>
        <end position="22"/>
    </location>
</feature>
<keyword evidence="3" id="KW-1185">Reference proteome</keyword>
<dbReference type="Proteomes" id="UP000463388">
    <property type="component" value="Unassembled WGS sequence"/>
</dbReference>
<feature type="compositionally biased region" description="Polar residues" evidence="1">
    <location>
        <begin position="1"/>
        <end position="12"/>
    </location>
</feature>
<protein>
    <submittedName>
        <fullName evidence="2">Uncharacterized protein</fullName>
    </submittedName>
</protein>
<name>A0A6N8JP60_9ACTN</name>
<dbReference type="RefSeq" id="WP_028026627.1">
    <property type="nucleotide sequence ID" value="NZ_JANJZH010000020.1"/>
</dbReference>
<dbReference type="EMBL" id="WSRR01000019">
    <property type="protein sequence ID" value="MVX61372.1"/>
    <property type="molecule type" value="Genomic_DNA"/>
</dbReference>
<evidence type="ECO:0000313" key="2">
    <source>
        <dbReference type="EMBL" id="MVX61372.1"/>
    </source>
</evidence>
<gene>
    <name evidence="2" type="ORF">GKZ27_07885</name>
</gene>
<comment type="caution">
    <text evidence="2">The sequence shown here is derived from an EMBL/GenBank/DDBJ whole genome shotgun (WGS) entry which is preliminary data.</text>
</comment>
<organism evidence="2 3">
    <name type="scientific">Adlercreutzia mucosicola</name>
    <dbReference type="NCBI Taxonomy" id="580026"/>
    <lineage>
        <taxon>Bacteria</taxon>
        <taxon>Bacillati</taxon>
        <taxon>Actinomycetota</taxon>
        <taxon>Coriobacteriia</taxon>
        <taxon>Eggerthellales</taxon>
        <taxon>Eggerthellaceae</taxon>
        <taxon>Adlercreutzia</taxon>
    </lineage>
</organism>
<reference evidence="2 3" key="1">
    <citation type="submission" date="2019-12" db="EMBL/GenBank/DDBJ databases">
        <title>Microbes associate with the intestines of laboratory mice.</title>
        <authorList>
            <person name="Navarre W."/>
            <person name="Wong E."/>
        </authorList>
    </citation>
    <scope>NUCLEOTIDE SEQUENCE [LARGE SCALE GENOMIC DNA]</scope>
    <source>
        <strain evidence="2 3">NM66_B29</strain>
    </source>
</reference>
<dbReference type="OrthoDB" id="9814936at2"/>
<sequence length="196" mass="21040">MEETTKSPTRTKATWKPRIDEGDPSFFEVQDATMVALGGAEPGGFREPGRAPVAEMPYQGRDGLAGALGSAPVALLEADEVPEGVQISYRIVGGYDANAVEVRWALPADGRGTDGEPLQLSWVMLKTFTGLQVKYPLPGKRCPLVFALADEDAYVYCDEPVCKECTFRCKQGFAVYAAIAGLGIVKVPLSPNARRG</sequence>
<proteinExistence type="predicted"/>
<accession>A0A6N8JP60</accession>
<dbReference type="AlphaFoldDB" id="A0A6N8JP60"/>